<dbReference type="SUPFAM" id="SSF51419">
    <property type="entry name" value="PLP-binding barrel"/>
    <property type="match status" value="1"/>
</dbReference>
<dbReference type="InterPro" id="IPR029066">
    <property type="entry name" value="PLP-binding_barrel"/>
</dbReference>
<dbReference type="InterPro" id="IPR001608">
    <property type="entry name" value="Ala_racemase_N"/>
</dbReference>
<dbReference type="SUPFAM" id="SSF50621">
    <property type="entry name" value="Alanine racemase C-terminal domain-like"/>
    <property type="match status" value="1"/>
</dbReference>
<dbReference type="SMART" id="SM01005">
    <property type="entry name" value="Ala_racemase_C"/>
    <property type="match status" value="1"/>
</dbReference>
<dbReference type="EC" id="5.1.1.1" evidence="3"/>
<reference evidence="7" key="1">
    <citation type="submission" date="2022-12" db="EMBL/GenBank/DDBJ databases">
        <title>Jiella pelagia sp. nov., isolated from phosphonate enriched culture of Northwest Pacific surface seawater.</title>
        <authorList>
            <person name="Shin D.Y."/>
            <person name="Hwang C.Y."/>
        </authorList>
    </citation>
    <scope>NUCLEOTIDE SEQUENCE</scope>
    <source>
        <strain evidence="7">HL-NP1</strain>
    </source>
</reference>
<accession>A0ABY7CBY3</accession>
<dbReference type="EMBL" id="CP114029">
    <property type="protein sequence ID" value="WAP71255.1"/>
    <property type="molecule type" value="Genomic_DNA"/>
</dbReference>
<evidence type="ECO:0000256" key="4">
    <source>
        <dbReference type="ARBA" id="ARBA00022898"/>
    </source>
</evidence>
<dbReference type="GO" id="GO:0008784">
    <property type="term" value="F:alanine racemase activity"/>
    <property type="evidence" value="ECO:0007669"/>
    <property type="project" value="UniProtKB-EC"/>
</dbReference>
<comment type="cofactor">
    <cofactor evidence="2">
        <name>pyridoxal 5'-phosphate</name>
        <dbReference type="ChEBI" id="CHEBI:597326"/>
    </cofactor>
</comment>
<name>A0ABY7CBY3_9HYPH</name>
<evidence type="ECO:0000256" key="3">
    <source>
        <dbReference type="ARBA" id="ARBA00013089"/>
    </source>
</evidence>
<evidence type="ECO:0000256" key="2">
    <source>
        <dbReference type="ARBA" id="ARBA00001933"/>
    </source>
</evidence>
<keyword evidence="5 7" id="KW-0413">Isomerase</keyword>
<dbReference type="PRINTS" id="PR00992">
    <property type="entry name" value="ALARACEMASE"/>
</dbReference>
<dbReference type="InterPro" id="IPR000821">
    <property type="entry name" value="Ala_racemase"/>
</dbReference>
<sequence>MAASPWPSSSTPGSAGSASTRAKWRSWHARRSLLAGLDIRCYVSHLAAYNLPEDPSNDVQRRLLETLVAMLPAAPISLAASSGVYMGEHWHYDIARVGSALFGIQTSDRPQDGLQPCYDLSAPILAVAEHPAGRRVGYRGVTELRRPSRIATAAIGYANGLPQGYMTAGVAHVGGHAVPLVGGIAMNMTMLDVTDLPAALCPPGARATFFGAAQPIEPVAESLGCAPNAILTQIGSGTRKIHSGGT</sequence>
<evidence type="ECO:0000256" key="1">
    <source>
        <dbReference type="ARBA" id="ARBA00000316"/>
    </source>
</evidence>
<gene>
    <name evidence="7" type="ORF">OH818_19320</name>
</gene>
<dbReference type="Pfam" id="PF00842">
    <property type="entry name" value="Ala_racemase_C"/>
    <property type="match status" value="1"/>
</dbReference>
<evidence type="ECO:0000256" key="5">
    <source>
        <dbReference type="ARBA" id="ARBA00023235"/>
    </source>
</evidence>
<organism evidence="7 8">
    <name type="scientific">Jiella pelagia</name>
    <dbReference type="NCBI Taxonomy" id="2986949"/>
    <lineage>
        <taxon>Bacteria</taxon>
        <taxon>Pseudomonadati</taxon>
        <taxon>Pseudomonadota</taxon>
        <taxon>Alphaproteobacteria</taxon>
        <taxon>Hyphomicrobiales</taxon>
        <taxon>Aurantimonadaceae</taxon>
        <taxon>Jiella</taxon>
    </lineage>
</organism>
<proteinExistence type="predicted"/>
<keyword evidence="8" id="KW-1185">Reference proteome</keyword>
<comment type="catalytic activity">
    <reaction evidence="1">
        <text>L-alanine = D-alanine</text>
        <dbReference type="Rhea" id="RHEA:20249"/>
        <dbReference type="ChEBI" id="CHEBI:57416"/>
        <dbReference type="ChEBI" id="CHEBI:57972"/>
        <dbReference type="EC" id="5.1.1.1"/>
    </reaction>
</comment>
<dbReference type="PANTHER" id="PTHR30511:SF0">
    <property type="entry name" value="ALANINE RACEMASE, CATABOLIC-RELATED"/>
    <property type="match status" value="1"/>
</dbReference>
<dbReference type="Proteomes" id="UP001164020">
    <property type="component" value="Chromosome"/>
</dbReference>
<dbReference type="Gene3D" id="3.20.20.10">
    <property type="entry name" value="Alanine racemase"/>
    <property type="match status" value="1"/>
</dbReference>
<dbReference type="Gene3D" id="2.40.37.10">
    <property type="entry name" value="Lyase, Ornithine Decarboxylase, Chain A, domain 1"/>
    <property type="match status" value="1"/>
</dbReference>
<evidence type="ECO:0000313" key="8">
    <source>
        <dbReference type="Proteomes" id="UP001164020"/>
    </source>
</evidence>
<evidence type="ECO:0000313" key="7">
    <source>
        <dbReference type="EMBL" id="WAP71255.1"/>
    </source>
</evidence>
<dbReference type="PANTHER" id="PTHR30511">
    <property type="entry name" value="ALANINE RACEMASE"/>
    <property type="match status" value="1"/>
</dbReference>
<dbReference type="InterPro" id="IPR009006">
    <property type="entry name" value="Ala_racemase/Decarboxylase_C"/>
</dbReference>
<keyword evidence="4" id="KW-0663">Pyridoxal phosphate</keyword>
<feature type="domain" description="Alanine racemase C-terminal" evidence="6">
    <location>
        <begin position="117"/>
        <end position="243"/>
    </location>
</feature>
<evidence type="ECO:0000259" key="6">
    <source>
        <dbReference type="SMART" id="SM01005"/>
    </source>
</evidence>
<protein>
    <recommendedName>
        <fullName evidence="3">alanine racemase</fullName>
        <ecNumber evidence="3">5.1.1.1</ecNumber>
    </recommendedName>
</protein>
<dbReference type="Pfam" id="PF01168">
    <property type="entry name" value="Ala_racemase_N"/>
    <property type="match status" value="1"/>
</dbReference>
<dbReference type="InterPro" id="IPR011079">
    <property type="entry name" value="Ala_racemase_C"/>
</dbReference>